<protein>
    <recommendedName>
        <fullName evidence="4">Chaplin domain-containing protein</fullName>
    </recommendedName>
</protein>
<proteinExistence type="predicted"/>
<reference evidence="2 3" key="1">
    <citation type="submission" date="2019-11" db="EMBL/GenBank/DDBJ databases">
        <authorList>
            <person name="Ay H."/>
        </authorList>
    </citation>
    <scope>NUCLEOTIDE SEQUENCE [LARGE SCALE GENOMIC DNA]</scope>
    <source>
        <strain evidence="2 3">BG9H</strain>
    </source>
</reference>
<comment type="caution">
    <text evidence="2">The sequence shown here is derived from an EMBL/GenBank/DDBJ whole genome shotgun (WGS) entry which is preliminary data.</text>
</comment>
<evidence type="ECO:0008006" key="4">
    <source>
        <dbReference type="Google" id="ProtNLM"/>
    </source>
</evidence>
<keyword evidence="3" id="KW-1185">Reference proteome</keyword>
<evidence type="ECO:0000313" key="2">
    <source>
        <dbReference type="EMBL" id="MBW5423493.1"/>
    </source>
</evidence>
<feature type="signal peptide" evidence="1">
    <location>
        <begin position="1"/>
        <end position="25"/>
    </location>
</feature>
<keyword evidence="1" id="KW-0732">Signal</keyword>
<sequence>MHVSSALALLTATGSALGIAAPASATSVIGFGNAAFDNACAALGGPSASGATTQHSGILTGLGAAVPAGSAGNQCGTLGLPTSLHEMGGVDVIGTVTGGEV</sequence>
<accession>A0ABS6YQ26</accession>
<evidence type="ECO:0000313" key="3">
    <source>
        <dbReference type="Proteomes" id="UP001197114"/>
    </source>
</evidence>
<gene>
    <name evidence="2" type="ORF">GKQ77_18295</name>
</gene>
<organism evidence="2 3">
    <name type="scientific">Streptomyces anatolicus</name>
    <dbReference type="NCBI Taxonomy" id="2675858"/>
    <lineage>
        <taxon>Bacteria</taxon>
        <taxon>Bacillati</taxon>
        <taxon>Actinomycetota</taxon>
        <taxon>Actinomycetes</taxon>
        <taxon>Kitasatosporales</taxon>
        <taxon>Streptomycetaceae</taxon>
        <taxon>Streptomyces</taxon>
    </lineage>
</organism>
<evidence type="ECO:0000256" key="1">
    <source>
        <dbReference type="SAM" id="SignalP"/>
    </source>
</evidence>
<feature type="chain" id="PRO_5047213018" description="Chaplin domain-containing protein" evidence="1">
    <location>
        <begin position="26"/>
        <end position="101"/>
    </location>
</feature>
<name>A0ABS6YQ26_9ACTN</name>
<dbReference type="RefSeq" id="WP_219689918.1">
    <property type="nucleotide sequence ID" value="NZ_WMBF01000193.1"/>
</dbReference>
<dbReference type="Proteomes" id="UP001197114">
    <property type="component" value="Unassembled WGS sequence"/>
</dbReference>
<dbReference type="EMBL" id="WMBF01000193">
    <property type="protein sequence ID" value="MBW5423493.1"/>
    <property type="molecule type" value="Genomic_DNA"/>
</dbReference>